<feature type="transmembrane region" description="Helical" evidence="10">
    <location>
        <begin position="691"/>
        <end position="712"/>
    </location>
</feature>
<dbReference type="Pfam" id="PF03169">
    <property type="entry name" value="OPT"/>
    <property type="match status" value="1"/>
</dbReference>
<evidence type="ECO:0000256" key="6">
    <source>
        <dbReference type="ARBA" id="ARBA00022927"/>
    </source>
</evidence>
<feature type="region of interest" description="Disordered" evidence="9">
    <location>
        <begin position="1"/>
        <end position="24"/>
    </location>
</feature>
<feature type="transmembrane region" description="Helical" evidence="10">
    <location>
        <begin position="456"/>
        <end position="475"/>
    </location>
</feature>
<comment type="subcellular location">
    <subcellularLocation>
        <location evidence="1">Membrane</location>
        <topology evidence="1">Multi-pass membrane protein</topology>
    </subcellularLocation>
</comment>
<feature type="transmembrane region" description="Helical" evidence="10">
    <location>
        <begin position="541"/>
        <end position="564"/>
    </location>
</feature>
<keyword evidence="12" id="KW-1185">Reference proteome</keyword>
<feature type="transmembrane region" description="Helical" evidence="10">
    <location>
        <begin position="153"/>
        <end position="175"/>
    </location>
</feature>
<dbReference type="InterPro" id="IPR004813">
    <property type="entry name" value="OPT"/>
</dbReference>
<evidence type="ECO:0000256" key="2">
    <source>
        <dbReference type="ARBA" id="ARBA00008807"/>
    </source>
</evidence>
<dbReference type="EMBL" id="NRSZ01000494">
    <property type="protein sequence ID" value="PNY26829.1"/>
    <property type="molecule type" value="Genomic_DNA"/>
</dbReference>
<feature type="transmembrane region" description="Helical" evidence="10">
    <location>
        <begin position="770"/>
        <end position="792"/>
    </location>
</feature>
<gene>
    <name evidence="11" type="ORF">TCAP_03245</name>
</gene>
<keyword evidence="3" id="KW-0813">Transport</keyword>
<evidence type="ECO:0000256" key="8">
    <source>
        <dbReference type="ARBA" id="ARBA00023136"/>
    </source>
</evidence>
<dbReference type="NCBIfam" id="TIGR00728">
    <property type="entry name" value="OPT_sfam"/>
    <property type="match status" value="1"/>
</dbReference>
<accession>A0A2K3QH28</accession>
<evidence type="ECO:0000256" key="7">
    <source>
        <dbReference type="ARBA" id="ARBA00022989"/>
    </source>
</evidence>
<dbReference type="NCBIfam" id="TIGR00727">
    <property type="entry name" value="ISP4_OPT"/>
    <property type="match status" value="1"/>
</dbReference>
<keyword evidence="7 10" id="KW-1133">Transmembrane helix</keyword>
<dbReference type="OrthoDB" id="9986677at2759"/>
<dbReference type="AlphaFoldDB" id="A0A2K3QH28"/>
<protein>
    <submittedName>
        <fullName evidence="11">Glutathione transporter 1</fullName>
    </submittedName>
</protein>
<feature type="transmembrane region" description="Helical" evidence="10">
    <location>
        <begin position="344"/>
        <end position="362"/>
    </location>
</feature>
<feature type="transmembrane region" description="Helical" evidence="10">
    <location>
        <begin position="374"/>
        <end position="401"/>
    </location>
</feature>
<reference evidence="11 12" key="1">
    <citation type="submission" date="2017-08" db="EMBL/GenBank/DDBJ databases">
        <title>Harnessing the power of phylogenomics to disentangle the directionality and signatures of interkingdom host jumping in the parasitic fungal genus Tolypocladium.</title>
        <authorList>
            <person name="Quandt C.A."/>
            <person name="Patterson W."/>
            <person name="Spatafora J.W."/>
        </authorList>
    </citation>
    <scope>NUCLEOTIDE SEQUENCE [LARGE SCALE GENOMIC DNA]</scope>
    <source>
        <strain evidence="11 12">CBS 113982</strain>
    </source>
</reference>
<evidence type="ECO:0000256" key="3">
    <source>
        <dbReference type="ARBA" id="ARBA00022448"/>
    </source>
</evidence>
<keyword evidence="4 10" id="KW-0812">Transmembrane</keyword>
<comment type="caution">
    <text evidence="11">The sequence shown here is derived from an EMBL/GenBank/DDBJ whole genome shotgun (WGS) entry which is preliminary data.</text>
</comment>
<keyword evidence="6" id="KW-0653">Protein transport</keyword>
<feature type="transmembrane region" description="Helical" evidence="10">
    <location>
        <begin position="304"/>
        <end position="324"/>
    </location>
</feature>
<feature type="transmembrane region" description="Helical" evidence="10">
    <location>
        <begin position="515"/>
        <end position="535"/>
    </location>
</feature>
<evidence type="ECO:0000256" key="4">
    <source>
        <dbReference type="ARBA" id="ARBA00022692"/>
    </source>
</evidence>
<evidence type="ECO:0000313" key="11">
    <source>
        <dbReference type="EMBL" id="PNY26829.1"/>
    </source>
</evidence>
<dbReference type="Proteomes" id="UP000236621">
    <property type="component" value="Unassembled WGS sequence"/>
</dbReference>
<evidence type="ECO:0000256" key="9">
    <source>
        <dbReference type="SAM" id="MobiDB-lite"/>
    </source>
</evidence>
<name>A0A2K3QH28_9HYPO</name>
<dbReference type="GO" id="GO:0016020">
    <property type="term" value="C:membrane"/>
    <property type="evidence" value="ECO:0007669"/>
    <property type="project" value="UniProtKB-SubCell"/>
</dbReference>
<proteinExistence type="inferred from homology"/>
<feature type="transmembrane region" description="Helical" evidence="10">
    <location>
        <begin position="128"/>
        <end position="147"/>
    </location>
</feature>
<keyword evidence="5" id="KW-0571">Peptide transport</keyword>
<keyword evidence="8 10" id="KW-0472">Membrane</keyword>
<organism evidence="11 12">
    <name type="scientific">Tolypocladium capitatum</name>
    <dbReference type="NCBI Taxonomy" id="45235"/>
    <lineage>
        <taxon>Eukaryota</taxon>
        <taxon>Fungi</taxon>
        <taxon>Dikarya</taxon>
        <taxon>Ascomycota</taxon>
        <taxon>Pezizomycotina</taxon>
        <taxon>Sordariomycetes</taxon>
        <taxon>Hypocreomycetidae</taxon>
        <taxon>Hypocreales</taxon>
        <taxon>Ophiocordycipitaceae</taxon>
        <taxon>Tolypocladium</taxon>
    </lineage>
</organism>
<feature type="transmembrane region" description="Helical" evidence="10">
    <location>
        <begin position="741"/>
        <end position="758"/>
    </location>
</feature>
<dbReference type="InterPro" id="IPR004648">
    <property type="entry name" value="Oligpept_transpt"/>
</dbReference>
<dbReference type="GO" id="GO:0035673">
    <property type="term" value="F:oligopeptide transmembrane transporter activity"/>
    <property type="evidence" value="ECO:0007669"/>
    <property type="project" value="InterPro"/>
</dbReference>
<dbReference type="GO" id="GO:0015031">
    <property type="term" value="P:protein transport"/>
    <property type="evidence" value="ECO:0007669"/>
    <property type="project" value="UniProtKB-KW"/>
</dbReference>
<evidence type="ECO:0000256" key="1">
    <source>
        <dbReference type="ARBA" id="ARBA00004141"/>
    </source>
</evidence>
<comment type="similarity">
    <text evidence="2">Belongs to the oligopeptide OPT transporter family.</text>
</comment>
<sequence>MKASERSSSEEAANPPDGIPFKSLDTQFDTDIAEIIVNDEAHHDVIIQLKEMYDEHVHDFNFPRDVLLQAADLIANDTEKIDTERARLLMREFNEQKQMLLNDSPYPEVRAVVEPTDDKTTPVNTFRVWLLGTVFAILGTGIDQFFSLRYPGIFIGSSVAQLLAYPCGVFMAKVLPEKKIPLGRLAFTLNPGAFNQKEHMVITIMSNVAYGGYNGTAFVTYIIQALKLDMFYGDTKLADNAGWQILLALSTQLIGYGAAGITRRILVYPAEMIWPKSLAQIALNKALHHDDGSREQSGWKITRYRFFICAFAGMFLYFWLPNYLFTALSTFNWMTWISPNNVKLAIITGSVCGMGINPIPTLDWNQATFIFDPIITPFFAACNMFAGMAIVVILVIIPIYWSNALNTAYFPINSNYVYDNTGQQYNISRILNSDYTLNEDNYKAYSIPYLSASFSVVYAAFFAIYLACIVHAALYNRREIIRGFKSILDFRKSAYENEMDVHNRLMREYKEAPEWWYLALLAVSFVMSCCCCALWDTSMPIWGLVFAIVLCFLIQVPVGIMLAVSNAEVTLNVIAEFIGGYALSGKPIANMMFKAYGYIACAQSIQFSADLKLAHYCKIPPRLTFAAQTWATIIGAFVSIGVNQWQLNNIEDVCSANQPDKFSCPGSHTFFTSSVIWGAIGPQRIFSAGQIYNPLGWGFLAGALLPIPFYFLQKWYPNSWVRYIHVPVILYGPLSLSPYNLTQMWPGFCLAIFFNYYIKTRLLGWWQKYAYVLTGALSTGIAISGIVIFFAVQFHEVDVNWWGNSVSNAGVDGGGSELPCVLKQVPHGGI</sequence>
<evidence type="ECO:0000256" key="10">
    <source>
        <dbReference type="SAM" id="Phobius"/>
    </source>
</evidence>
<evidence type="ECO:0000313" key="12">
    <source>
        <dbReference type="Proteomes" id="UP000236621"/>
    </source>
</evidence>
<evidence type="ECO:0000256" key="5">
    <source>
        <dbReference type="ARBA" id="ARBA00022856"/>
    </source>
</evidence>
<dbReference type="PANTHER" id="PTHR22601">
    <property type="entry name" value="ISP4 LIKE PROTEIN"/>
    <property type="match status" value="1"/>
</dbReference>